<name>A0A7W7ZNI1_9BACT</name>
<reference evidence="1 2" key="1">
    <citation type="submission" date="2020-08" db="EMBL/GenBank/DDBJ databases">
        <title>Genomic Encyclopedia of Type Strains, Phase IV (KMG-V): Genome sequencing to study the core and pangenomes of soil and plant-associated prokaryotes.</title>
        <authorList>
            <person name="Whitman W."/>
        </authorList>
    </citation>
    <scope>NUCLEOTIDE SEQUENCE [LARGE SCALE GENOMIC DNA]</scope>
    <source>
        <strain evidence="1 2">X5P3</strain>
    </source>
</reference>
<comment type="caution">
    <text evidence="1">The sequence shown here is derived from an EMBL/GenBank/DDBJ whole genome shotgun (WGS) entry which is preliminary data.</text>
</comment>
<evidence type="ECO:0000313" key="2">
    <source>
        <dbReference type="Proteomes" id="UP000584867"/>
    </source>
</evidence>
<protein>
    <submittedName>
        <fullName evidence="1">Uncharacterized protein</fullName>
    </submittedName>
</protein>
<dbReference type="Proteomes" id="UP000584867">
    <property type="component" value="Unassembled WGS sequence"/>
</dbReference>
<dbReference type="AlphaFoldDB" id="A0A7W7ZNI1"/>
<gene>
    <name evidence="1" type="ORF">HDF15_001575</name>
</gene>
<accession>A0A7W7ZNI1</accession>
<evidence type="ECO:0000313" key="1">
    <source>
        <dbReference type="EMBL" id="MBB5063235.1"/>
    </source>
</evidence>
<sequence>MGPFQGVEITTTKVHMGSKDLVTISMGSMQPENISGPNALLGVPAGNDQKAIRGNYTELVDGLRDTSISKTDKLHVVLTRTTDLDLDHKLTVTGTETTEIHTDRKLHVFGHDIEDYAVHREVTEPFQYEYKGFDGALKVISMDTIGLDLAFKTTQVEAVGVATGGALIELEQEAIHHRVEAMRSHVAGFVDGFCGFAVKVETEVNASATMSSDHLG</sequence>
<dbReference type="EMBL" id="JACHIO010000005">
    <property type="protein sequence ID" value="MBB5063235.1"/>
    <property type="molecule type" value="Genomic_DNA"/>
</dbReference>
<organism evidence="1 2">
    <name type="scientific">Granulicella mallensis</name>
    <dbReference type="NCBI Taxonomy" id="940614"/>
    <lineage>
        <taxon>Bacteria</taxon>
        <taxon>Pseudomonadati</taxon>
        <taxon>Acidobacteriota</taxon>
        <taxon>Terriglobia</taxon>
        <taxon>Terriglobales</taxon>
        <taxon>Acidobacteriaceae</taxon>
        <taxon>Granulicella</taxon>
    </lineage>
</organism>
<proteinExistence type="predicted"/>
<dbReference type="RefSeq" id="WP_184254224.1">
    <property type="nucleotide sequence ID" value="NZ_JACHIO010000005.1"/>
</dbReference>